<sequence>MRYVTAHRDTGPLQLAEPTWQPGSRGGYGLPVPGRQRQPAQWGGFQEKTTERRSRRSEAPVPGGRM</sequence>
<keyword evidence="3" id="KW-1185">Reference proteome</keyword>
<reference evidence="3" key="1">
    <citation type="journal article" date="2019" name="Int. J. Syst. Evol. Microbiol.">
        <title>The Global Catalogue of Microorganisms (GCM) 10K type strain sequencing project: providing services to taxonomists for standard genome sequencing and annotation.</title>
        <authorList>
            <consortium name="The Broad Institute Genomics Platform"/>
            <consortium name="The Broad Institute Genome Sequencing Center for Infectious Disease"/>
            <person name="Wu L."/>
            <person name="Ma J."/>
        </authorList>
    </citation>
    <scope>NUCLEOTIDE SEQUENCE [LARGE SCALE GENOMIC DNA]</scope>
    <source>
        <strain evidence="3">JCM 4253</strain>
    </source>
</reference>
<comment type="caution">
    <text evidence="2">The sequence shown here is derived from an EMBL/GenBank/DDBJ whole genome shotgun (WGS) entry which is preliminary data.</text>
</comment>
<proteinExistence type="predicted"/>
<evidence type="ECO:0000313" key="2">
    <source>
        <dbReference type="EMBL" id="GHG78428.1"/>
    </source>
</evidence>
<evidence type="ECO:0000313" key="3">
    <source>
        <dbReference type="Proteomes" id="UP000619355"/>
    </source>
</evidence>
<feature type="compositionally biased region" description="Basic and acidic residues" evidence="1">
    <location>
        <begin position="48"/>
        <end position="58"/>
    </location>
</feature>
<accession>A0A919KGC4</accession>
<gene>
    <name evidence="2" type="ORF">GCM10018980_77110</name>
</gene>
<dbReference type="EMBL" id="BNBF01000056">
    <property type="protein sequence ID" value="GHG78428.1"/>
    <property type="molecule type" value="Genomic_DNA"/>
</dbReference>
<evidence type="ECO:0000256" key="1">
    <source>
        <dbReference type="SAM" id="MobiDB-lite"/>
    </source>
</evidence>
<feature type="region of interest" description="Disordered" evidence="1">
    <location>
        <begin position="1"/>
        <end position="66"/>
    </location>
</feature>
<dbReference type="AlphaFoldDB" id="A0A919KGC4"/>
<feature type="compositionally biased region" description="Basic and acidic residues" evidence="1">
    <location>
        <begin position="1"/>
        <end position="10"/>
    </location>
</feature>
<name>A0A919KGC4_9ACTN</name>
<organism evidence="2 3">
    <name type="scientific">Streptomyces capoamus</name>
    <dbReference type="NCBI Taxonomy" id="68183"/>
    <lineage>
        <taxon>Bacteria</taxon>
        <taxon>Bacillati</taxon>
        <taxon>Actinomycetota</taxon>
        <taxon>Actinomycetes</taxon>
        <taxon>Kitasatosporales</taxon>
        <taxon>Streptomycetaceae</taxon>
        <taxon>Streptomyces</taxon>
    </lineage>
</organism>
<protein>
    <submittedName>
        <fullName evidence="2">Uncharacterized protein</fullName>
    </submittedName>
</protein>
<dbReference type="Proteomes" id="UP000619355">
    <property type="component" value="Unassembled WGS sequence"/>
</dbReference>